<evidence type="ECO:0000313" key="2">
    <source>
        <dbReference type="EMBL" id="KIJ59682.1"/>
    </source>
</evidence>
<accession>A0A0C9W9S4</accession>
<proteinExistence type="predicted"/>
<gene>
    <name evidence="2" type="ORF">HYDPIDRAFT_118172</name>
</gene>
<dbReference type="EMBL" id="KN839882">
    <property type="protein sequence ID" value="KIJ59682.1"/>
    <property type="molecule type" value="Genomic_DNA"/>
</dbReference>
<reference evidence="2 3" key="1">
    <citation type="submission" date="2014-04" db="EMBL/GenBank/DDBJ databases">
        <title>Evolutionary Origins and Diversification of the Mycorrhizal Mutualists.</title>
        <authorList>
            <consortium name="DOE Joint Genome Institute"/>
            <consortium name="Mycorrhizal Genomics Consortium"/>
            <person name="Kohler A."/>
            <person name="Kuo A."/>
            <person name="Nagy L.G."/>
            <person name="Floudas D."/>
            <person name="Copeland A."/>
            <person name="Barry K.W."/>
            <person name="Cichocki N."/>
            <person name="Veneault-Fourrey C."/>
            <person name="LaButti K."/>
            <person name="Lindquist E.A."/>
            <person name="Lipzen A."/>
            <person name="Lundell T."/>
            <person name="Morin E."/>
            <person name="Murat C."/>
            <person name="Riley R."/>
            <person name="Ohm R."/>
            <person name="Sun H."/>
            <person name="Tunlid A."/>
            <person name="Henrissat B."/>
            <person name="Grigoriev I.V."/>
            <person name="Hibbett D.S."/>
            <person name="Martin F."/>
        </authorList>
    </citation>
    <scope>NUCLEOTIDE SEQUENCE [LARGE SCALE GENOMIC DNA]</scope>
    <source>
        <strain evidence="2 3">MD-312</strain>
    </source>
</reference>
<organism evidence="2 3">
    <name type="scientific">Hydnomerulius pinastri MD-312</name>
    <dbReference type="NCBI Taxonomy" id="994086"/>
    <lineage>
        <taxon>Eukaryota</taxon>
        <taxon>Fungi</taxon>
        <taxon>Dikarya</taxon>
        <taxon>Basidiomycota</taxon>
        <taxon>Agaricomycotina</taxon>
        <taxon>Agaricomycetes</taxon>
        <taxon>Agaricomycetidae</taxon>
        <taxon>Boletales</taxon>
        <taxon>Boletales incertae sedis</taxon>
        <taxon>Leucogyrophana</taxon>
    </lineage>
</organism>
<dbReference type="HOGENOM" id="CLU_2399958_0_0_1"/>
<name>A0A0C9W9S4_9AGAM</name>
<evidence type="ECO:0000313" key="3">
    <source>
        <dbReference type="Proteomes" id="UP000053820"/>
    </source>
</evidence>
<sequence length="93" mass="10155">MSEQTTRASQDGPLASQEWKGNPEGAPHTTRSACDDLTVLEKSPEALTEKYANYAGEAPDGGLKAWSGLMNQHCSNNVFGVRTRFGIFFCLFL</sequence>
<keyword evidence="3" id="KW-1185">Reference proteome</keyword>
<dbReference type="AlphaFoldDB" id="A0A0C9W9S4"/>
<dbReference type="Proteomes" id="UP000053820">
    <property type="component" value="Unassembled WGS sequence"/>
</dbReference>
<feature type="region of interest" description="Disordered" evidence="1">
    <location>
        <begin position="1"/>
        <end position="35"/>
    </location>
</feature>
<protein>
    <submittedName>
        <fullName evidence="2">Uncharacterized protein</fullName>
    </submittedName>
</protein>
<evidence type="ECO:0000256" key="1">
    <source>
        <dbReference type="SAM" id="MobiDB-lite"/>
    </source>
</evidence>